<feature type="transmembrane region" description="Helical" evidence="2">
    <location>
        <begin position="170"/>
        <end position="190"/>
    </location>
</feature>
<comment type="similarity">
    <text evidence="1">Belongs to the EamA transporter family.</text>
</comment>
<sequence length="281" mass="28752">MAVSTASIFIRFAQQAGVNSLAIAALRLTIAALALLPFALIRCSDEFHALSGRDALTAAISGIFLGGHFATWILSLEFTSVVSSVVLVSLSPLFIAAASALFLKEPLTTRIIAGMVIAIAGGVLIGLSDGGGAAPGQNPMLGNALALVGALCMAPYLIIARALRNKFSLLAYLTLVYSAAAVVLMIGVLLSGTSLAADSPLAYLWIALTALVPQLIGHGSFNWSVRRLPAVYGAIPVMGEPVGSAILAMLVLGETLQLLTLMGAALALAGIALMSLKRNGA</sequence>
<evidence type="ECO:0000313" key="4">
    <source>
        <dbReference type="EMBL" id="PJF46965.1"/>
    </source>
</evidence>
<feature type="transmembrane region" description="Helical" evidence="2">
    <location>
        <begin position="81"/>
        <end position="103"/>
    </location>
</feature>
<feature type="transmembrane region" description="Helical" evidence="2">
    <location>
        <begin position="110"/>
        <end position="128"/>
    </location>
</feature>
<dbReference type="GO" id="GO:0016020">
    <property type="term" value="C:membrane"/>
    <property type="evidence" value="ECO:0007669"/>
    <property type="project" value="InterPro"/>
</dbReference>
<evidence type="ECO:0000256" key="1">
    <source>
        <dbReference type="ARBA" id="ARBA00007362"/>
    </source>
</evidence>
<evidence type="ECO:0000256" key="2">
    <source>
        <dbReference type="SAM" id="Phobius"/>
    </source>
</evidence>
<feature type="transmembrane region" description="Helical" evidence="2">
    <location>
        <begin position="140"/>
        <end position="158"/>
    </location>
</feature>
<gene>
    <name evidence="4" type="ORF">CUN48_11130</name>
</gene>
<comment type="caution">
    <text evidence="4">The sequence shown here is derived from an EMBL/GenBank/DDBJ whole genome shotgun (WGS) entry which is preliminary data.</text>
</comment>
<feature type="transmembrane region" description="Helical" evidence="2">
    <location>
        <begin position="20"/>
        <end position="43"/>
    </location>
</feature>
<feature type="transmembrane region" description="Helical" evidence="2">
    <location>
        <begin position="55"/>
        <end position="75"/>
    </location>
</feature>
<organism evidence="4 5">
    <name type="scientific">Candidatus Thermofonsia Clade 3 bacterium</name>
    <dbReference type="NCBI Taxonomy" id="2364212"/>
    <lineage>
        <taxon>Bacteria</taxon>
        <taxon>Bacillati</taxon>
        <taxon>Chloroflexota</taxon>
        <taxon>Candidatus Thermofontia</taxon>
        <taxon>Candidatus Thermofonsia Clade 3</taxon>
    </lineage>
</organism>
<accession>A0A2M8QAZ7</accession>
<feature type="transmembrane region" description="Helical" evidence="2">
    <location>
        <begin position="230"/>
        <end position="252"/>
    </location>
</feature>
<dbReference type="Pfam" id="PF00892">
    <property type="entry name" value="EamA"/>
    <property type="match status" value="2"/>
</dbReference>
<dbReference type="SUPFAM" id="SSF103481">
    <property type="entry name" value="Multidrug resistance efflux transporter EmrE"/>
    <property type="match status" value="2"/>
</dbReference>
<feature type="transmembrane region" description="Helical" evidence="2">
    <location>
        <begin position="258"/>
        <end position="276"/>
    </location>
</feature>
<keyword evidence="2" id="KW-1133">Transmembrane helix</keyword>
<dbReference type="Gene3D" id="1.10.3730.20">
    <property type="match status" value="1"/>
</dbReference>
<feature type="transmembrane region" description="Helical" evidence="2">
    <location>
        <begin position="202"/>
        <end position="223"/>
    </location>
</feature>
<dbReference type="InterPro" id="IPR037185">
    <property type="entry name" value="EmrE-like"/>
</dbReference>
<keyword evidence="2" id="KW-0472">Membrane</keyword>
<proteinExistence type="inferred from homology"/>
<dbReference type="EMBL" id="PGTN01000078">
    <property type="protein sequence ID" value="PJF46965.1"/>
    <property type="molecule type" value="Genomic_DNA"/>
</dbReference>
<name>A0A2M8QAZ7_9CHLR</name>
<dbReference type="PANTHER" id="PTHR22911:SF76">
    <property type="entry name" value="EAMA DOMAIN-CONTAINING PROTEIN"/>
    <property type="match status" value="1"/>
</dbReference>
<dbReference type="AlphaFoldDB" id="A0A2M8QAZ7"/>
<dbReference type="Proteomes" id="UP000230790">
    <property type="component" value="Unassembled WGS sequence"/>
</dbReference>
<keyword evidence="2" id="KW-0812">Transmembrane</keyword>
<feature type="domain" description="EamA" evidence="3">
    <location>
        <begin position="141"/>
        <end position="275"/>
    </location>
</feature>
<evidence type="ECO:0000259" key="3">
    <source>
        <dbReference type="Pfam" id="PF00892"/>
    </source>
</evidence>
<feature type="domain" description="EamA" evidence="3">
    <location>
        <begin position="4"/>
        <end position="125"/>
    </location>
</feature>
<evidence type="ECO:0000313" key="5">
    <source>
        <dbReference type="Proteomes" id="UP000230790"/>
    </source>
</evidence>
<reference evidence="4 5" key="1">
    <citation type="submission" date="2017-11" db="EMBL/GenBank/DDBJ databases">
        <title>Evolution of Phototrophy in the Chloroflexi Phylum Driven by Horizontal Gene Transfer.</title>
        <authorList>
            <person name="Ward L.M."/>
            <person name="Hemp J."/>
            <person name="Shih P.M."/>
            <person name="Mcglynn S.E."/>
            <person name="Fischer W."/>
        </authorList>
    </citation>
    <scope>NUCLEOTIDE SEQUENCE [LARGE SCALE GENOMIC DNA]</scope>
    <source>
        <strain evidence="4">JP3_7</strain>
    </source>
</reference>
<protein>
    <submittedName>
        <fullName evidence="4">EamA family transporter</fullName>
    </submittedName>
</protein>
<dbReference type="PANTHER" id="PTHR22911">
    <property type="entry name" value="ACYL-MALONYL CONDENSING ENZYME-RELATED"/>
    <property type="match status" value="1"/>
</dbReference>
<dbReference type="InterPro" id="IPR000620">
    <property type="entry name" value="EamA_dom"/>
</dbReference>